<accession>A0A6I6JUM0</accession>
<organism evidence="3 4">
    <name type="scientific">Maribellus comscasis</name>
    <dbReference type="NCBI Taxonomy" id="2681766"/>
    <lineage>
        <taxon>Bacteria</taxon>
        <taxon>Pseudomonadati</taxon>
        <taxon>Bacteroidota</taxon>
        <taxon>Bacteroidia</taxon>
        <taxon>Marinilabiliales</taxon>
        <taxon>Prolixibacteraceae</taxon>
        <taxon>Maribellus</taxon>
    </lineage>
</organism>
<evidence type="ECO:0000313" key="3">
    <source>
        <dbReference type="EMBL" id="QGY43877.1"/>
    </source>
</evidence>
<dbReference type="RefSeq" id="WP_158865444.1">
    <property type="nucleotide sequence ID" value="NZ_CP046401.1"/>
</dbReference>
<dbReference type="KEGG" id="mcos:GM418_09470"/>
<reference evidence="3 4" key="1">
    <citation type="submission" date="2019-11" db="EMBL/GenBank/DDBJ databases">
        <authorList>
            <person name="Zheng R.K."/>
            <person name="Sun C.M."/>
        </authorList>
    </citation>
    <scope>NUCLEOTIDE SEQUENCE [LARGE SCALE GENOMIC DNA]</scope>
    <source>
        <strain evidence="3 4">WC007</strain>
    </source>
</reference>
<feature type="domain" description="DUF4143" evidence="2">
    <location>
        <begin position="130"/>
        <end position="249"/>
    </location>
</feature>
<dbReference type="PANTHER" id="PTHR43566">
    <property type="entry name" value="CONSERVED PROTEIN"/>
    <property type="match status" value="1"/>
</dbReference>
<evidence type="ECO:0000313" key="4">
    <source>
        <dbReference type="Proteomes" id="UP000428260"/>
    </source>
</evidence>
<dbReference type="EMBL" id="CP046401">
    <property type="protein sequence ID" value="QGY43877.1"/>
    <property type="molecule type" value="Genomic_DNA"/>
</dbReference>
<keyword evidence="4" id="KW-1185">Reference proteome</keyword>
<dbReference type="PANTHER" id="PTHR43566:SF1">
    <property type="entry name" value="AAA+ ATPASE DOMAIN-CONTAINING PROTEIN"/>
    <property type="match status" value="1"/>
</dbReference>
<feature type="domain" description="AAA" evidence="1">
    <location>
        <begin position="13"/>
        <end position="81"/>
    </location>
</feature>
<gene>
    <name evidence="3" type="ORF">GM418_09470</name>
</gene>
<sequence>MLSSQDLNQLQRLVSGYNFVFIDEAQKITNVGLNLKIIHDNIPDIKIIATGSSSFELANRVSESLTGRTWTYTLYPISLVEWKELLNPFEMDQKIPEFLSFGMYPEIFSYKNDLDKMDYLKELVNSFLYRDLLELNQLKNSSKIFDLLKLLAFQIGSTVSYSELGKQLGLSTDTVISYIDLLEKVFVIFRLPGFSRNLRKEVTRNKKVFFYDIGVRNAIIENFSNPESRPDIGALWENFIIVERLKRNAS</sequence>
<protein>
    <submittedName>
        <fullName evidence="3">AAA family ATPase</fullName>
    </submittedName>
</protein>
<evidence type="ECO:0000259" key="2">
    <source>
        <dbReference type="Pfam" id="PF13635"/>
    </source>
</evidence>
<dbReference type="AlphaFoldDB" id="A0A6I6JUM0"/>
<proteinExistence type="predicted"/>
<evidence type="ECO:0000259" key="1">
    <source>
        <dbReference type="Pfam" id="PF13173"/>
    </source>
</evidence>
<dbReference type="Pfam" id="PF13635">
    <property type="entry name" value="DUF4143"/>
    <property type="match status" value="1"/>
</dbReference>
<dbReference type="InterPro" id="IPR041682">
    <property type="entry name" value="AAA_14"/>
</dbReference>
<dbReference type="Pfam" id="PF13173">
    <property type="entry name" value="AAA_14"/>
    <property type="match status" value="1"/>
</dbReference>
<name>A0A6I6JUM0_9BACT</name>
<dbReference type="InterPro" id="IPR027417">
    <property type="entry name" value="P-loop_NTPase"/>
</dbReference>
<dbReference type="SUPFAM" id="SSF52540">
    <property type="entry name" value="P-loop containing nucleoside triphosphate hydrolases"/>
    <property type="match status" value="1"/>
</dbReference>
<dbReference type="Proteomes" id="UP000428260">
    <property type="component" value="Chromosome"/>
</dbReference>
<dbReference type="InterPro" id="IPR025420">
    <property type="entry name" value="DUF4143"/>
</dbReference>